<evidence type="ECO:0000256" key="4">
    <source>
        <dbReference type="SAM" id="Phobius"/>
    </source>
</evidence>
<keyword evidence="3" id="KW-0597">Phosphoprotein</keyword>
<dbReference type="CDD" id="cd00075">
    <property type="entry name" value="HATPase"/>
    <property type="match status" value="1"/>
</dbReference>
<feature type="transmembrane region" description="Helical" evidence="4">
    <location>
        <begin position="73"/>
        <end position="95"/>
    </location>
</feature>
<dbReference type="Pfam" id="PF08447">
    <property type="entry name" value="PAS_3"/>
    <property type="match status" value="1"/>
</dbReference>
<dbReference type="SMART" id="SM00091">
    <property type="entry name" value="PAS"/>
    <property type="match status" value="2"/>
</dbReference>
<dbReference type="Pfam" id="PF02518">
    <property type="entry name" value="HATPase_c"/>
    <property type="match status" value="1"/>
</dbReference>
<feature type="transmembrane region" description="Helical" evidence="4">
    <location>
        <begin position="23"/>
        <end position="40"/>
    </location>
</feature>
<name>A0A6B2R025_9BURK</name>
<protein>
    <recommendedName>
        <fullName evidence="2">histidine kinase</fullName>
        <ecNumber evidence="2">2.7.13.3</ecNumber>
    </recommendedName>
</protein>
<organism evidence="7">
    <name type="scientific">Sheuella amnicola</name>
    <dbReference type="NCBI Taxonomy" id="2707330"/>
    <lineage>
        <taxon>Bacteria</taxon>
        <taxon>Pseudomonadati</taxon>
        <taxon>Pseudomonadota</taxon>
        <taxon>Betaproteobacteria</taxon>
        <taxon>Burkholderiales</taxon>
        <taxon>Alcaligenaceae</taxon>
        <taxon>Sheuella</taxon>
    </lineage>
</organism>
<sequence length="712" mass="80652">MIIFDPVRGKNQSNNTWLSAHKTLDVVLLVITTLHASWFFKQLPWGNYLTLLMLPLFVLVSVDLVSLYRHKRFWVNSVIVPIVLILTIAAINWTLEPSVPGWLMGTVFVTMMRMPQRNAIVLLILFLLSSLAAMRFHWGISPLTIMRTVAPSILTLLLIRIFFAVNLHSLEKLDQTSELLTNALQTISQGICVINKDGRFKLFNERACDLLDLPTEFLESNPLLSEVVQFQANRGDFGPDFSHVEPDARDYVATLGVHVNQSIPSQYLRRDKKGRYIEVQSHVMPSGDIVRTYSDVTQYQTINNELQRLLTEEKEHVERLKQITSDLKQANIRFNTTANSLPGAIYEARQHTDGTTEFIYFSDQMCEIFELDREQLIKNPSLVLTCIHPEEQERLTLANKIAYDHGGPLFIELRIRTPSGKTKWIQLSSAPQDFEDPAHTVWSGYAVDITERISLEAKATELKIANEQNQIIKNLLRDKEELIQSLLIANRTAETGALSAALAHELNQPLCAIGLHTEVLQQKLGETADPETNEILAFIADDNKRASGIINSLRRIFRQEATHSQKIDLNELIKSLQPLYQPHVVAKNIAIDYELCKDGIVEIDSNEFQQVVINLMNNAITSFDGIDGKIKKEIKVQTRRTERTLSFIVSDNGCGIPTDIEPKIFTLLKVSSKSGMGLGLWLSKHIVEQHRGTIRFEHIPTGGTRFIVELPV</sequence>
<dbReference type="InterPro" id="IPR013655">
    <property type="entry name" value="PAS_fold_3"/>
</dbReference>
<dbReference type="RefSeq" id="WP_163654449.1">
    <property type="nucleotide sequence ID" value="NZ_JAAGRN010000005.1"/>
</dbReference>
<dbReference type="GO" id="GO:0000155">
    <property type="term" value="F:phosphorelay sensor kinase activity"/>
    <property type="evidence" value="ECO:0007669"/>
    <property type="project" value="InterPro"/>
</dbReference>
<dbReference type="Gene3D" id="3.30.565.10">
    <property type="entry name" value="Histidine kinase-like ATPase, C-terminal domain"/>
    <property type="match status" value="1"/>
</dbReference>
<dbReference type="InterPro" id="IPR036890">
    <property type="entry name" value="HATPase_C_sf"/>
</dbReference>
<keyword evidence="4" id="KW-0812">Transmembrane</keyword>
<dbReference type="CDD" id="cd00130">
    <property type="entry name" value="PAS"/>
    <property type="match status" value="1"/>
</dbReference>
<dbReference type="PRINTS" id="PR00344">
    <property type="entry name" value="BCTRLSENSOR"/>
</dbReference>
<dbReference type="Pfam" id="PF00512">
    <property type="entry name" value="HisKA"/>
    <property type="match status" value="1"/>
</dbReference>
<keyword evidence="4" id="KW-1133">Transmembrane helix</keyword>
<dbReference type="InterPro" id="IPR000014">
    <property type="entry name" value="PAS"/>
</dbReference>
<dbReference type="Gene3D" id="1.10.287.130">
    <property type="match status" value="1"/>
</dbReference>
<evidence type="ECO:0000313" key="7">
    <source>
        <dbReference type="EMBL" id="NDY83358.1"/>
    </source>
</evidence>
<evidence type="ECO:0000256" key="3">
    <source>
        <dbReference type="ARBA" id="ARBA00022553"/>
    </source>
</evidence>
<proteinExistence type="predicted"/>
<evidence type="ECO:0000259" key="6">
    <source>
        <dbReference type="PROSITE" id="PS50113"/>
    </source>
</evidence>
<dbReference type="InterPro" id="IPR005467">
    <property type="entry name" value="His_kinase_dom"/>
</dbReference>
<dbReference type="InterPro" id="IPR001610">
    <property type="entry name" value="PAC"/>
</dbReference>
<feature type="transmembrane region" description="Helical" evidence="4">
    <location>
        <begin position="148"/>
        <end position="167"/>
    </location>
</feature>
<dbReference type="SMART" id="SM00086">
    <property type="entry name" value="PAC"/>
    <property type="match status" value="1"/>
</dbReference>
<reference evidence="7" key="1">
    <citation type="submission" date="2020-02" db="EMBL/GenBank/DDBJ databases">
        <authorList>
            <person name="Chen W.-M."/>
        </authorList>
    </citation>
    <scope>NUCLEOTIDE SEQUENCE</scope>
    <source>
        <strain evidence="7">NBD-18</strain>
    </source>
</reference>
<accession>A0A6B2R025</accession>
<gene>
    <name evidence="7" type="ORF">G3I67_08960</name>
</gene>
<dbReference type="InterPro" id="IPR003661">
    <property type="entry name" value="HisK_dim/P_dom"/>
</dbReference>
<dbReference type="InterPro" id="IPR003594">
    <property type="entry name" value="HATPase_dom"/>
</dbReference>
<evidence type="ECO:0000256" key="2">
    <source>
        <dbReference type="ARBA" id="ARBA00012438"/>
    </source>
</evidence>
<dbReference type="Gene3D" id="3.30.450.20">
    <property type="entry name" value="PAS domain"/>
    <property type="match status" value="2"/>
</dbReference>
<dbReference type="SUPFAM" id="SSF55874">
    <property type="entry name" value="ATPase domain of HSP90 chaperone/DNA topoisomerase II/histidine kinase"/>
    <property type="match status" value="1"/>
</dbReference>
<dbReference type="Pfam" id="PF12860">
    <property type="entry name" value="PAS_7"/>
    <property type="match status" value="1"/>
</dbReference>
<evidence type="ECO:0000259" key="5">
    <source>
        <dbReference type="PROSITE" id="PS50109"/>
    </source>
</evidence>
<feature type="domain" description="Histidine kinase" evidence="5">
    <location>
        <begin position="501"/>
        <end position="712"/>
    </location>
</feature>
<dbReference type="CDD" id="cd00082">
    <property type="entry name" value="HisKA"/>
    <property type="match status" value="1"/>
</dbReference>
<dbReference type="SMART" id="SM00388">
    <property type="entry name" value="HisKA"/>
    <property type="match status" value="1"/>
</dbReference>
<dbReference type="NCBIfam" id="TIGR00229">
    <property type="entry name" value="sensory_box"/>
    <property type="match status" value="1"/>
</dbReference>
<dbReference type="InterPro" id="IPR004358">
    <property type="entry name" value="Sig_transdc_His_kin-like_C"/>
</dbReference>
<dbReference type="PROSITE" id="PS50113">
    <property type="entry name" value="PAC"/>
    <property type="match status" value="1"/>
</dbReference>
<dbReference type="EC" id="2.7.13.3" evidence="2"/>
<dbReference type="EMBL" id="JAAGRN010000005">
    <property type="protein sequence ID" value="NDY83358.1"/>
    <property type="molecule type" value="Genomic_DNA"/>
</dbReference>
<dbReference type="AlphaFoldDB" id="A0A6B2R025"/>
<dbReference type="PANTHER" id="PTHR43065">
    <property type="entry name" value="SENSOR HISTIDINE KINASE"/>
    <property type="match status" value="1"/>
</dbReference>
<feature type="transmembrane region" description="Helical" evidence="4">
    <location>
        <begin position="115"/>
        <end position="136"/>
    </location>
</feature>
<comment type="caution">
    <text evidence="7">The sequence shown here is derived from an EMBL/GenBank/DDBJ whole genome shotgun (WGS) entry which is preliminary data.</text>
</comment>
<dbReference type="SMART" id="SM00387">
    <property type="entry name" value="HATPase_c"/>
    <property type="match status" value="1"/>
</dbReference>
<dbReference type="InterPro" id="IPR035965">
    <property type="entry name" value="PAS-like_dom_sf"/>
</dbReference>
<dbReference type="InterPro" id="IPR000700">
    <property type="entry name" value="PAS-assoc_C"/>
</dbReference>
<feature type="transmembrane region" description="Helical" evidence="4">
    <location>
        <begin position="46"/>
        <end position="66"/>
    </location>
</feature>
<dbReference type="SUPFAM" id="SSF55785">
    <property type="entry name" value="PYP-like sensor domain (PAS domain)"/>
    <property type="match status" value="2"/>
</dbReference>
<feature type="domain" description="PAC" evidence="6">
    <location>
        <begin position="409"/>
        <end position="461"/>
    </location>
</feature>
<evidence type="ECO:0000256" key="1">
    <source>
        <dbReference type="ARBA" id="ARBA00000085"/>
    </source>
</evidence>
<comment type="catalytic activity">
    <reaction evidence="1">
        <text>ATP + protein L-histidine = ADP + protein N-phospho-L-histidine.</text>
        <dbReference type="EC" id="2.7.13.3"/>
    </reaction>
</comment>
<dbReference type="InterPro" id="IPR036097">
    <property type="entry name" value="HisK_dim/P_sf"/>
</dbReference>
<dbReference type="PROSITE" id="PS50109">
    <property type="entry name" value="HIS_KIN"/>
    <property type="match status" value="1"/>
</dbReference>
<keyword evidence="4" id="KW-0472">Membrane</keyword>
<dbReference type="SUPFAM" id="SSF47384">
    <property type="entry name" value="Homodimeric domain of signal transducing histidine kinase"/>
    <property type="match status" value="1"/>
</dbReference>